<organism evidence="5 6">
    <name type="scientific">Mucor saturninus</name>
    <dbReference type="NCBI Taxonomy" id="64648"/>
    <lineage>
        <taxon>Eukaryota</taxon>
        <taxon>Fungi</taxon>
        <taxon>Fungi incertae sedis</taxon>
        <taxon>Mucoromycota</taxon>
        <taxon>Mucoromycotina</taxon>
        <taxon>Mucoromycetes</taxon>
        <taxon>Mucorales</taxon>
        <taxon>Mucorineae</taxon>
        <taxon>Mucoraceae</taxon>
        <taxon>Mucor</taxon>
    </lineage>
</organism>
<evidence type="ECO:0000256" key="3">
    <source>
        <dbReference type="PROSITE-ProRule" id="PRU00023"/>
    </source>
</evidence>
<dbReference type="SMART" id="SM00248">
    <property type="entry name" value="ANK"/>
    <property type="match status" value="6"/>
</dbReference>
<feature type="region of interest" description="Disordered" evidence="4">
    <location>
        <begin position="29"/>
        <end position="67"/>
    </location>
</feature>
<dbReference type="Gene3D" id="1.25.40.20">
    <property type="entry name" value="Ankyrin repeat-containing domain"/>
    <property type="match status" value="2"/>
</dbReference>
<evidence type="ECO:0000256" key="2">
    <source>
        <dbReference type="ARBA" id="ARBA00023043"/>
    </source>
</evidence>
<keyword evidence="6" id="KW-1185">Reference proteome</keyword>
<evidence type="ECO:0000256" key="1">
    <source>
        <dbReference type="ARBA" id="ARBA00022737"/>
    </source>
</evidence>
<keyword evidence="1" id="KW-0677">Repeat</keyword>
<dbReference type="PROSITE" id="PS50297">
    <property type="entry name" value="ANK_REP_REGION"/>
    <property type="match status" value="2"/>
</dbReference>
<evidence type="ECO:0000313" key="5">
    <source>
        <dbReference type="EMBL" id="KAG2199724.1"/>
    </source>
</evidence>
<feature type="repeat" description="ANK" evidence="3">
    <location>
        <begin position="166"/>
        <end position="198"/>
    </location>
</feature>
<feature type="repeat" description="ANK" evidence="3">
    <location>
        <begin position="199"/>
        <end position="222"/>
    </location>
</feature>
<gene>
    <name evidence="5" type="ORF">INT47_012860</name>
</gene>
<evidence type="ECO:0000313" key="6">
    <source>
        <dbReference type="Proteomes" id="UP000603453"/>
    </source>
</evidence>
<sequence length="408" mass="45735">MNIPPLELSKYLTTSIDKIKSTSIAFILTPPTSPDSNDPPMPTATTETKKRKLDGDSDIPTTDEKKTKIQKSQTLDLNLLDLYLSSGKSMNVKDATYGLNLLCWACQCKSMEAVKKILQQGDIDINQRLGPHQITALHVAAAVDFSIGIDYLTQNPNLDLNLKDVYGLTAVHYAARHSKTDSMATLLEAGARSDLYDRQGKSALHYAIRNANTKIVNMILSKRGRNNPTFTNLIWASLNDNNCPIEESIIMAVGNSTEMLKQLLIAGSLISLQSGGWWEDRYLHKRNNLIELCIDWNRFDCLRYLVVNTSIPLLPQALDKAVRQRKLDFVVYLCDHVGINPCLQNGNNPSLLYAANHGFMEMIPYLLQSTTSIDCIQQAILFTRMVGKDKQFCDILKQQWKPPTVSNE</sequence>
<reference evidence="5" key="1">
    <citation type="submission" date="2020-12" db="EMBL/GenBank/DDBJ databases">
        <title>Metabolic potential, ecology and presence of endohyphal bacteria is reflected in genomic diversity of Mucoromycotina.</title>
        <authorList>
            <person name="Muszewska A."/>
            <person name="Okrasinska A."/>
            <person name="Steczkiewicz K."/>
            <person name="Drgas O."/>
            <person name="Orlowska M."/>
            <person name="Perlinska-Lenart U."/>
            <person name="Aleksandrzak-Piekarczyk T."/>
            <person name="Szatraj K."/>
            <person name="Zielenkiewicz U."/>
            <person name="Pilsyk S."/>
            <person name="Malc E."/>
            <person name="Mieczkowski P."/>
            <person name="Kruszewska J.S."/>
            <person name="Biernat P."/>
            <person name="Pawlowska J."/>
        </authorList>
    </citation>
    <scope>NUCLEOTIDE SEQUENCE</scope>
    <source>
        <strain evidence="5">WA0000017839</strain>
    </source>
</reference>
<evidence type="ECO:0000256" key="4">
    <source>
        <dbReference type="SAM" id="MobiDB-lite"/>
    </source>
</evidence>
<proteinExistence type="predicted"/>
<keyword evidence="2 3" id="KW-0040">ANK repeat</keyword>
<dbReference type="Proteomes" id="UP000603453">
    <property type="component" value="Unassembled WGS sequence"/>
</dbReference>
<protein>
    <submittedName>
        <fullName evidence="5">Uncharacterized protein</fullName>
    </submittedName>
</protein>
<name>A0A8H7QVT9_9FUNG</name>
<dbReference type="SUPFAM" id="SSF48403">
    <property type="entry name" value="Ankyrin repeat"/>
    <property type="match status" value="2"/>
</dbReference>
<dbReference type="Pfam" id="PF12796">
    <property type="entry name" value="Ank_2"/>
    <property type="match status" value="1"/>
</dbReference>
<dbReference type="InterPro" id="IPR036770">
    <property type="entry name" value="Ankyrin_rpt-contain_sf"/>
</dbReference>
<accession>A0A8H7QVT9</accession>
<dbReference type="InterPro" id="IPR002110">
    <property type="entry name" value="Ankyrin_rpt"/>
</dbReference>
<comment type="caution">
    <text evidence="5">The sequence shown here is derived from an EMBL/GenBank/DDBJ whole genome shotgun (WGS) entry which is preliminary data.</text>
</comment>
<dbReference type="EMBL" id="JAEPRD010000092">
    <property type="protein sequence ID" value="KAG2199724.1"/>
    <property type="molecule type" value="Genomic_DNA"/>
</dbReference>
<dbReference type="PANTHER" id="PTHR24198">
    <property type="entry name" value="ANKYRIN REPEAT AND PROTEIN KINASE DOMAIN-CONTAINING PROTEIN"/>
    <property type="match status" value="1"/>
</dbReference>
<dbReference type="AlphaFoldDB" id="A0A8H7QVT9"/>
<feature type="compositionally biased region" description="Pro residues" evidence="4">
    <location>
        <begin position="31"/>
        <end position="42"/>
    </location>
</feature>
<dbReference type="PANTHER" id="PTHR24198:SF165">
    <property type="entry name" value="ANKYRIN REPEAT-CONTAINING PROTEIN-RELATED"/>
    <property type="match status" value="1"/>
</dbReference>
<dbReference type="OrthoDB" id="341259at2759"/>
<dbReference type="PROSITE" id="PS50088">
    <property type="entry name" value="ANK_REPEAT"/>
    <property type="match status" value="2"/>
</dbReference>